<dbReference type="Gene3D" id="3.40.50.720">
    <property type="entry name" value="NAD(P)-binding Rossmann-like Domain"/>
    <property type="match status" value="1"/>
</dbReference>
<dbReference type="InterPro" id="IPR022664">
    <property type="entry name" value="DapB_N_CS"/>
</dbReference>
<reference evidence="15" key="1">
    <citation type="submission" date="2020-05" db="EMBL/GenBank/DDBJ databases">
        <authorList>
            <person name="Chiriac C."/>
            <person name="Salcher M."/>
            <person name="Ghai R."/>
            <person name="Kavagutti S V."/>
        </authorList>
    </citation>
    <scope>NUCLEOTIDE SEQUENCE</scope>
</reference>
<evidence type="ECO:0000256" key="7">
    <source>
        <dbReference type="ARBA" id="ARBA00023027"/>
    </source>
</evidence>
<dbReference type="Pfam" id="PF01113">
    <property type="entry name" value="DapB_N"/>
    <property type="match status" value="1"/>
</dbReference>
<dbReference type="InterPro" id="IPR022663">
    <property type="entry name" value="DapB_C"/>
</dbReference>
<gene>
    <name evidence="15" type="ORF">UFOPK1931_00104</name>
</gene>
<evidence type="ECO:0000259" key="14">
    <source>
        <dbReference type="Pfam" id="PF05173"/>
    </source>
</evidence>
<evidence type="ECO:0000256" key="4">
    <source>
        <dbReference type="ARBA" id="ARBA00022857"/>
    </source>
</evidence>
<dbReference type="PANTHER" id="PTHR20836:SF0">
    <property type="entry name" value="4-HYDROXY-TETRAHYDRODIPICOLINATE REDUCTASE 1, CHLOROPLASTIC-RELATED"/>
    <property type="match status" value="1"/>
</dbReference>
<sequence length="239" mass="25423">MAIKISVIGASGRMGQLALSLIEQNPDLELHSALSSHNSPAEAIGADLLVDLTKPDASVAIVDFAIQNNIKILVGTSGWSKDKLDALRDKMVGKSATVVVIPNFSIGSVLATKFAAEAAKYFDAIEIIETHHTKKLDAPSGTALFTAQEISAARKGRDAKPVTQGNPAPVFNGVPITSLRIEDAHAEQEVLMAGPHETLYFKHVVDSHEVYSQGLLLAMRKSPGRAGLTVGLLNLLEEK</sequence>
<keyword evidence="4" id="KW-0521">NADP</keyword>
<dbReference type="GO" id="GO:0005829">
    <property type="term" value="C:cytosol"/>
    <property type="evidence" value="ECO:0007669"/>
    <property type="project" value="TreeGrafter"/>
</dbReference>
<keyword evidence="6" id="KW-0560">Oxidoreductase</keyword>
<dbReference type="AlphaFoldDB" id="A0A6J6HUT7"/>
<evidence type="ECO:0000256" key="2">
    <source>
        <dbReference type="ARBA" id="ARBA00022490"/>
    </source>
</evidence>
<organism evidence="15">
    <name type="scientific">freshwater metagenome</name>
    <dbReference type="NCBI Taxonomy" id="449393"/>
    <lineage>
        <taxon>unclassified sequences</taxon>
        <taxon>metagenomes</taxon>
        <taxon>ecological metagenomes</taxon>
    </lineage>
</organism>
<comment type="catalytic activity">
    <reaction evidence="12">
        <text>(S)-2,3,4,5-tetrahydrodipicolinate + NAD(+) + H2O = (2S,4S)-4-hydroxy-2,3,4,5-tetrahydrodipicolinate + NADH + H(+)</text>
        <dbReference type="Rhea" id="RHEA:35323"/>
        <dbReference type="ChEBI" id="CHEBI:15377"/>
        <dbReference type="ChEBI" id="CHEBI:15378"/>
        <dbReference type="ChEBI" id="CHEBI:16845"/>
        <dbReference type="ChEBI" id="CHEBI:57540"/>
        <dbReference type="ChEBI" id="CHEBI:57945"/>
        <dbReference type="ChEBI" id="CHEBI:67139"/>
        <dbReference type="EC" id="1.17.1.8"/>
    </reaction>
</comment>
<evidence type="ECO:0000256" key="3">
    <source>
        <dbReference type="ARBA" id="ARBA00022605"/>
    </source>
</evidence>
<keyword evidence="2" id="KW-0963">Cytoplasm</keyword>
<dbReference type="NCBIfam" id="TIGR00036">
    <property type="entry name" value="dapB"/>
    <property type="match status" value="1"/>
</dbReference>
<dbReference type="FunFam" id="3.30.360.10:FF:000009">
    <property type="entry name" value="4-hydroxy-tetrahydrodipicolinate reductase"/>
    <property type="match status" value="1"/>
</dbReference>
<dbReference type="EC" id="1.17.1.8" evidence="10"/>
<accession>A0A6J6HUT7</accession>
<keyword evidence="5" id="KW-0220">Diaminopimelate biosynthesis</keyword>
<evidence type="ECO:0000256" key="6">
    <source>
        <dbReference type="ARBA" id="ARBA00023002"/>
    </source>
</evidence>
<evidence type="ECO:0000256" key="9">
    <source>
        <dbReference type="ARBA" id="ARBA00037922"/>
    </source>
</evidence>
<keyword evidence="7" id="KW-0520">NAD</keyword>
<dbReference type="SUPFAM" id="SSF55347">
    <property type="entry name" value="Glyceraldehyde-3-phosphate dehydrogenase-like, C-terminal domain"/>
    <property type="match status" value="1"/>
</dbReference>
<dbReference type="EMBL" id="CAEZVE010000008">
    <property type="protein sequence ID" value="CAB4614874.1"/>
    <property type="molecule type" value="Genomic_DNA"/>
</dbReference>
<dbReference type="PIRSF" id="PIRSF000161">
    <property type="entry name" value="DHPR"/>
    <property type="match status" value="1"/>
</dbReference>
<dbReference type="CDD" id="cd02274">
    <property type="entry name" value="DHDPR_N"/>
    <property type="match status" value="1"/>
</dbReference>
<evidence type="ECO:0000259" key="13">
    <source>
        <dbReference type="Pfam" id="PF01113"/>
    </source>
</evidence>
<comment type="pathway">
    <text evidence="9">Amino-acid biosynthesis; L-lysine biosynthesis via DAP pathway; (S)-tetrahydrodipicolinate from L-aspartate: step 4/4.</text>
</comment>
<evidence type="ECO:0000256" key="12">
    <source>
        <dbReference type="ARBA" id="ARBA00049396"/>
    </source>
</evidence>
<evidence type="ECO:0000256" key="10">
    <source>
        <dbReference type="ARBA" id="ARBA00038983"/>
    </source>
</evidence>
<comment type="similarity">
    <text evidence="1">Belongs to the DapB family.</text>
</comment>
<evidence type="ECO:0000313" key="15">
    <source>
        <dbReference type="EMBL" id="CAB4614874.1"/>
    </source>
</evidence>
<dbReference type="Gene3D" id="3.30.360.10">
    <property type="entry name" value="Dihydrodipicolinate Reductase, domain 2"/>
    <property type="match status" value="1"/>
</dbReference>
<dbReference type="PROSITE" id="PS01298">
    <property type="entry name" value="DAPB"/>
    <property type="match status" value="1"/>
</dbReference>
<evidence type="ECO:0000256" key="11">
    <source>
        <dbReference type="ARBA" id="ARBA00049080"/>
    </source>
</evidence>
<name>A0A6J6HUT7_9ZZZZ</name>
<comment type="catalytic activity">
    <reaction evidence="11">
        <text>(S)-2,3,4,5-tetrahydrodipicolinate + NADP(+) + H2O = (2S,4S)-4-hydroxy-2,3,4,5-tetrahydrodipicolinate + NADPH + H(+)</text>
        <dbReference type="Rhea" id="RHEA:35331"/>
        <dbReference type="ChEBI" id="CHEBI:15377"/>
        <dbReference type="ChEBI" id="CHEBI:15378"/>
        <dbReference type="ChEBI" id="CHEBI:16845"/>
        <dbReference type="ChEBI" id="CHEBI:57783"/>
        <dbReference type="ChEBI" id="CHEBI:58349"/>
        <dbReference type="ChEBI" id="CHEBI:67139"/>
        <dbReference type="EC" id="1.17.1.8"/>
    </reaction>
</comment>
<keyword evidence="8" id="KW-0457">Lysine biosynthesis</keyword>
<protein>
    <recommendedName>
        <fullName evidence="10">4-hydroxy-tetrahydrodipicolinate reductase</fullName>
        <ecNumber evidence="10">1.17.1.8</ecNumber>
    </recommendedName>
</protein>
<feature type="domain" description="Dihydrodipicolinate reductase C-terminal" evidence="14">
    <location>
        <begin position="107"/>
        <end position="224"/>
    </location>
</feature>
<dbReference type="InterPro" id="IPR036291">
    <property type="entry name" value="NAD(P)-bd_dom_sf"/>
</dbReference>
<dbReference type="GO" id="GO:0009089">
    <property type="term" value="P:lysine biosynthetic process via diaminopimelate"/>
    <property type="evidence" value="ECO:0007669"/>
    <property type="project" value="InterPro"/>
</dbReference>
<dbReference type="SUPFAM" id="SSF51735">
    <property type="entry name" value="NAD(P)-binding Rossmann-fold domains"/>
    <property type="match status" value="1"/>
</dbReference>
<dbReference type="InterPro" id="IPR000846">
    <property type="entry name" value="DapB_N"/>
</dbReference>
<proteinExistence type="inferred from homology"/>
<feature type="domain" description="Dihydrodipicolinate reductase N-terminal" evidence="13">
    <location>
        <begin position="3"/>
        <end position="104"/>
    </location>
</feature>
<dbReference type="PANTHER" id="PTHR20836">
    <property type="entry name" value="DIHYDRODIPICOLINATE REDUCTASE"/>
    <property type="match status" value="1"/>
</dbReference>
<evidence type="ECO:0000256" key="8">
    <source>
        <dbReference type="ARBA" id="ARBA00023154"/>
    </source>
</evidence>
<evidence type="ECO:0000256" key="5">
    <source>
        <dbReference type="ARBA" id="ARBA00022915"/>
    </source>
</evidence>
<dbReference type="InterPro" id="IPR023940">
    <property type="entry name" value="DHDPR_bac"/>
</dbReference>
<keyword evidence="3" id="KW-0028">Amino-acid biosynthesis</keyword>
<dbReference type="GO" id="GO:0008839">
    <property type="term" value="F:4-hydroxy-tetrahydrodipicolinate reductase"/>
    <property type="evidence" value="ECO:0007669"/>
    <property type="project" value="UniProtKB-EC"/>
</dbReference>
<dbReference type="Pfam" id="PF05173">
    <property type="entry name" value="DapB_C"/>
    <property type="match status" value="1"/>
</dbReference>
<dbReference type="GO" id="GO:0019877">
    <property type="term" value="P:diaminopimelate biosynthetic process"/>
    <property type="evidence" value="ECO:0007669"/>
    <property type="project" value="UniProtKB-KW"/>
</dbReference>
<evidence type="ECO:0000256" key="1">
    <source>
        <dbReference type="ARBA" id="ARBA00006642"/>
    </source>
</evidence>